<comment type="caution">
    <text evidence="3">The sequence shown here is derived from an EMBL/GenBank/DDBJ whole genome shotgun (WGS) entry which is preliminary data.</text>
</comment>
<dbReference type="InterPro" id="IPR041700">
    <property type="entry name" value="OMP_b-brl_3"/>
</dbReference>
<protein>
    <submittedName>
        <fullName evidence="3">TonB-dependent receptor family protein</fullName>
    </submittedName>
</protein>
<evidence type="ECO:0000256" key="1">
    <source>
        <dbReference type="SAM" id="MobiDB-lite"/>
    </source>
</evidence>
<reference evidence="3" key="1">
    <citation type="submission" date="2022-04" db="EMBL/GenBank/DDBJ databases">
        <title>Mucilaginibacter sp. RS28 isolated from freshwater.</title>
        <authorList>
            <person name="Ko S.-R."/>
        </authorList>
    </citation>
    <scope>NUCLEOTIDE SEQUENCE</scope>
    <source>
        <strain evidence="3">RS28</strain>
    </source>
</reference>
<evidence type="ECO:0000259" key="2">
    <source>
        <dbReference type="Pfam" id="PF14905"/>
    </source>
</evidence>
<dbReference type="SUPFAM" id="SSF56935">
    <property type="entry name" value="Porins"/>
    <property type="match status" value="1"/>
</dbReference>
<dbReference type="Pfam" id="PF14905">
    <property type="entry name" value="OMP_b-brl_3"/>
    <property type="match status" value="1"/>
</dbReference>
<keyword evidence="4" id="KW-1185">Reference proteome</keyword>
<feature type="region of interest" description="Disordered" evidence="1">
    <location>
        <begin position="269"/>
        <end position="291"/>
    </location>
</feature>
<accession>A0A9X1WYX7</accession>
<keyword evidence="3" id="KW-0675">Receptor</keyword>
<dbReference type="SUPFAM" id="SSF49464">
    <property type="entry name" value="Carboxypeptidase regulatory domain-like"/>
    <property type="match status" value="1"/>
</dbReference>
<proteinExistence type="predicted"/>
<sequence length="876" mass="96925">MHHCYWGLLFSILLAYSKNTCKISGQVIDHNGHPVATGRVYIRNEQDTLSTLIVGGGFYQFDQLRPGYYQIAAESNTNLDFPSVLINLTRDTVVDIAPVRMAVLGEVKISARKTVASQMGDTLVYDADAVNADKDASTEELLRRFPGILVKDGNIIVNGQPISDILMDGRPVLGGDIDLILKNLPAEVVKKLQVFDKGSDQSLFTGLNDGRDRRTINIVTKTASSIIGKVYAGHGGDDLYAAGGTLNFKDKSSYLSALLQADDLGQGASAMDNLSTSPTGNRSEHQNGNINFSRDYGRKIKLSVGLSYTQHENNISNDLQRQYFGDSEQYMEQKTAITRTESYLVVTKLEYKPDSFNAVVLQPSLGQQWNSSTNAFAGQNSIAGLLAATTNTGSGANGKNLSLANDLLINHRFRRSGRILSASINIQSTPATGDGNSLSHNIYGQDTVDYSYLLKNKSSSLLAGLNLLYIEPIFPSLQLVLNYKPSYQQFETFKENYDNAGGTTEAFDSLLSNRYQSVSATQNLGLGLRFNNKRLFINAMLNHETSSLRGTQYFPKQFNVDRNFKTLLPFLYLAVKGWKNTSLKFTYNVISSRPGLVQLQPYVDISNPLIIRTGAPDLKQEINHDLHVQFMTTSRKGNSLNISFAGNYKPVFINNTTELLNNDTLINSVLFKRGGSISLPQNLNGYFHADLTVNYNRQINLLDGGAGLFVRAGMNVYPGIANGVEDNFQANTCAIGGQLTLNLFKHLDFVLEESLDYSRTKSKNGQTFDYRVNRLVASCNAKLGKFKLNLWLNDNVNSGSGASANRLFINASTSCYFTKNRTLECRISGMNLLDQRMNMLQTATSTYIEYTNSNVVGRYMLISAIYTFRKIKKDPI</sequence>
<dbReference type="InterPro" id="IPR008969">
    <property type="entry name" value="CarboxyPept-like_regulatory"/>
</dbReference>
<organism evidence="3 4">
    <name type="scientific">Mucilaginibacter straminoryzae</name>
    <dbReference type="NCBI Taxonomy" id="2932774"/>
    <lineage>
        <taxon>Bacteria</taxon>
        <taxon>Pseudomonadati</taxon>
        <taxon>Bacteroidota</taxon>
        <taxon>Sphingobacteriia</taxon>
        <taxon>Sphingobacteriales</taxon>
        <taxon>Sphingobacteriaceae</taxon>
        <taxon>Mucilaginibacter</taxon>
    </lineage>
</organism>
<evidence type="ECO:0000313" key="4">
    <source>
        <dbReference type="Proteomes" id="UP001139450"/>
    </source>
</evidence>
<evidence type="ECO:0000313" key="3">
    <source>
        <dbReference type="EMBL" id="MCJ8208089.1"/>
    </source>
</evidence>
<dbReference type="AlphaFoldDB" id="A0A9X1WYX7"/>
<dbReference type="RefSeq" id="WP_245127927.1">
    <property type="nucleotide sequence ID" value="NZ_JALJEJ010000001.1"/>
</dbReference>
<name>A0A9X1WYX7_9SPHI</name>
<feature type="compositionally biased region" description="Polar residues" evidence="1">
    <location>
        <begin position="272"/>
        <end position="291"/>
    </location>
</feature>
<dbReference type="Proteomes" id="UP001139450">
    <property type="component" value="Unassembled WGS sequence"/>
</dbReference>
<gene>
    <name evidence="3" type="ORF">MUY27_00120</name>
</gene>
<dbReference type="EMBL" id="JALJEJ010000001">
    <property type="protein sequence ID" value="MCJ8208089.1"/>
    <property type="molecule type" value="Genomic_DNA"/>
</dbReference>
<feature type="domain" description="Outer membrane protein beta-barrel" evidence="2">
    <location>
        <begin position="411"/>
        <end position="866"/>
    </location>
</feature>